<keyword evidence="4" id="KW-1185">Reference proteome</keyword>
<reference evidence="3 4" key="1">
    <citation type="submission" date="2024-06" db="EMBL/GenBank/DDBJ databases">
        <title>Genomics of switchgrass bacterial isolates.</title>
        <authorList>
            <person name="Shade A."/>
        </authorList>
    </citation>
    <scope>NUCLEOTIDE SEQUENCE [LARGE SCALE GENOMIC DNA]</scope>
    <source>
        <strain evidence="3 4">PvP084</strain>
    </source>
</reference>
<proteinExistence type="predicted"/>
<dbReference type="RefSeq" id="WP_012322495.1">
    <property type="nucleotide sequence ID" value="NZ_BJXP01000044.1"/>
</dbReference>
<evidence type="ECO:0000313" key="4">
    <source>
        <dbReference type="Proteomes" id="UP001549119"/>
    </source>
</evidence>
<protein>
    <submittedName>
        <fullName evidence="3">Uncharacterized protein</fullName>
    </submittedName>
</protein>
<sequence>MTRTCLAALLALATVAPASAQVEARPVAPAPGAPGVVSQQIDATGNEAAVSYSPTGRPADTISNNSAAAGNANQPSRVAPQGGGGGGSR</sequence>
<evidence type="ECO:0000313" key="3">
    <source>
        <dbReference type="EMBL" id="MET3864615.1"/>
    </source>
</evidence>
<name>A0ABV2NDT0_9HYPH</name>
<accession>A0ABV2NDT0</accession>
<keyword evidence="2" id="KW-0732">Signal</keyword>
<dbReference type="GeneID" id="6141682"/>
<evidence type="ECO:0000256" key="1">
    <source>
        <dbReference type="SAM" id="MobiDB-lite"/>
    </source>
</evidence>
<feature type="region of interest" description="Disordered" evidence="1">
    <location>
        <begin position="47"/>
        <end position="89"/>
    </location>
</feature>
<evidence type="ECO:0000256" key="2">
    <source>
        <dbReference type="SAM" id="SignalP"/>
    </source>
</evidence>
<comment type="caution">
    <text evidence="3">The sequence shown here is derived from an EMBL/GenBank/DDBJ whole genome shotgun (WGS) entry which is preliminary data.</text>
</comment>
<feature type="compositionally biased region" description="Low complexity" evidence="1">
    <location>
        <begin position="63"/>
        <end position="73"/>
    </location>
</feature>
<feature type="chain" id="PRO_5047340233" evidence="2">
    <location>
        <begin position="21"/>
        <end position="89"/>
    </location>
</feature>
<dbReference type="EMBL" id="JBEPNW010000002">
    <property type="protein sequence ID" value="MET3864615.1"/>
    <property type="molecule type" value="Genomic_DNA"/>
</dbReference>
<organism evidence="3 4">
    <name type="scientific">Methylobacterium radiotolerans</name>
    <dbReference type="NCBI Taxonomy" id="31998"/>
    <lineage>
        <taxon>Bacteria</taxon>
        <taxon>Pseudomonadati</taxon>
        <taxon>Pseudomonadota</taxon>
        <taxon>Alphaproteobacteria</taxon>
        <taxon>Hyphomicrobiales</taxon>
        <taxon>Methylobacteriaceae</taxon>
        <taxon>Methylobacterium</taxon>
    </lineage>
</organism>
<feature type="signal peptide" evidence="2">
    <location>
        <begin position="1"/>
        <end position="20"/>
    </location>
</feature>
<gene>
    <name evidence="3" type="ORF">ABIC20_001924</name>
</gene>
<dbReference type="Proteomes" id="UP001549119">
    <property type="component" value="Unassembled WGS sequence"/>
</dbReference>